<keyword evidence="2" id="KW-0808">Transferase</keyword>
<keyword evidence="3" id="KW-0012">Acyltransferase</keyword>
<comment type="caution">
    <text evidence="4">The sequence shown here is derived from an EMBL/GenBank/DDBJ whole genome shotgun (WGS) entry which is preliminary data.</text>
</comment>
<accession>A0ABD1YZH1</accession>
<dbReference type="GO" id="GO:0016746">
    <property type="term" value="F:acyltransferase activity"/>
    <property type="evidence" value="ECO:0007669"/>
    <property type="project" value="UniProtKB-KW"/>
</dbReference>
<dbReference type="AlphaFoldDB" id="A0ABD1YZH1"/>
<gene>
    <name evidence="4" type="ORF">R1flu_007662</name>
</gene>
<name>A0ABD1YZH1_9MARC</name>
<sequence>MDADTDGVLVPAPADLSSFGAKVATMALEEVAKVSDTAAKLKITLQKVEYVLPTEPKEPQVYFLSNLDQNTALLVKTLYLFEAKKDRTEDPAQVLKTSLAKILNHYWPLAGRLALSPEMKLVIDYNNEGACFAEATADAELKDLGDISRPSEQHAQLLYHVPGSSNILDTPCMVAQVTKFRCGGWTLGLSLQHSIFDGIGANEFIKLWGETARGVPLSITPFLDRSILKARSPPKPEFPHEEFAEIKDLSKDDRLNTSEDVVHRFFYFGQDEIDALKKKAVENGSEVQKCTTFEVLSGLIWRARTRALQMEPEQKTRLYFAVNGREKFVPPLPEGYVGNGIVLTYCMTTSADLINRPLSHSVKLIQDAIKMIDDRYMRSAIDYFELTRARPALTATAIITTWSRLPFHIADFGWGEPAQTGPVTLPEKEVVLFLANGKEKNSISVLLGLPRKVMERFEQAIKV</sequence>
<keyword evidence="5" id="KW-1185">Reference proteome</keyword>
<reference evidence="4 5" key="1">
    <citation type="submission" date="2024-09" db="EMBL/GenBank/DDBJ databases">
        <title>Chromosome-scale assembly of Riccia fluitans.</title>
        <authorList>
            <person name="Paukszto L."/>
            <person name="Sawicki J."/>
            <person name="Karawczyk K."/>
            <person name="Piernik-Szablinska J."/>
            <person name="Szczecinska M."/>
            <person name="Mazdziarz M."/>
        </authorList>
    </citation>
    <scope>NUCLEOTIDE SEQUENCE [LARGE SCALE GENOMIC DNA]</scope>
    <source>
        <strain evidence="4">Rf_01</strain>
        <tissue evidence="4">Aerial parts of the thallus</tissue>
    </source>
</reference>
<evidence type="ECO:0000256" key="2">
    <source>
        <dbReference type="ARBA" id="ARBA00022679"/>
    </source>
</evidence>
<comment type="similarity">
    <text evidence="1">Belongs to the plant acyltransferase family.</text>
</comment>
<protein>
    <recommendedName>
        <fullName evidence="6">Omega-hydroxypalmitate O-feruloyl transferase</fullName>
    </recommendedName>
</protein>
<dbReference type="PANTHER" id="PTHR31642">
    <property type="entry name" value="TRICHOTHECENE 3-O-ACETYLTRANSFERASE"/>
    <property type="match status" value="1"/>
</dbReference>
<evidence type="ECO:0000313" key="5">
    <source>
        <dbReference type="Proteomes" id="UP001605036"/>
    </source>
</evidence>
<evidence type="ECO:0000256" key="3">
    <source>
        <dbReference type="ARBA" id="ARBA00023315"/>
    </source>
</evidence>
<dbReference type="InterPro" id="IPR023213">
    <property type="entry name" value="CAT-like_dom_sf"/>
</dbReference>
<dbReference type="FunFam" id="3.30.559.10:FF:000008">
    <property type="entry name" value="Tryptamine hydroxycinnamoyl transferase"/>
    <property type="match status" value="1"/>
</dbReference>
<organism evidence="4 5">
    <name type="scientific">Riccia fluitans</name>
    <dbReference type="NCBI Taxonomy" id="41844"/>
    <lineage>
        <taxon>Eukaryota</taxon>
        <taxon>Viridiplantae</taxon>
        <taxon>Streptophyta</taxon>
        <taxon>Embryophyta</taxon>
        <taxon>Marchantiophyta</taxon>
        <taxon>Marchantiopsida</taxon>
        <taxon>Marchantiidae</taxon>
        <taxon>Marchantiales</taxon>
        <taxon>Ricciaceae</taxon>
        <taxon>Riccia</taxon>
    </lineage>
</organism>
<dbReference type="InterPro" id="IPR050317">
    <property type="entry name" value="Plant_Fungal_Acyltransferase"/>
</dbReference>
<evidence type="ECO:0008006" key="6">
    <source>
        <dbReference type="Google" id="ProtNLM"/>
    </source>
</evidence>
<evidence type="ECO:0000313" key="4">
    <source>
        <dbReference type="EMBL" id="KAL2636183.1"/>
    </source>
</evidence>
<dbReference type="Gene3D" id="3.30.559.10">
    <property type="entry name" value="Chloramphenicol acetyltransferase-like domain"/>
    <property type="match status" value="2"/>
</dbReference>
<evidence type="ECO:0000256" key="1">
    <source>
        <dbReference type="ARBA" id="ARBA00009861"/>
    </source>
</evidence>
<dbReference type="Proteomes" id="UP001605036">
    <property type="component" value="Unassembled WGS sequence"/>
</dbReference>
<dbReference type="EMBL" id="JBHFFA010000003">
    <property type="protein sequence ID" value="KAL2636183.1"/>
    <property type="molecule type" value="Genomic_DNA"/>
</dbReference>
<dbReference type="PANTHER" id="PTHR31642:SF310">
    <property type="entry name" value="FATTY ALCOHOL:CAFFEOYL-COA ACYLTRANSFERASE"/>
    <property type="match status" value="1"/>
</dbReference>
<proteinExistence type="inferred from homology"/>
<dbReference type="Pfam" id="PF02458">
    <property type="entry name" value="Transferase"/>
    <property type="match status" value="1"/>
</dbReference>